<feature type="region of interest" description="Disordered" evidence="8">
    <location>
        <begin position="275"/>
        <end position="321"/>
    </location>
</feature>
<dbReference type="AlphaFoldDB" id="A0A0S4IPT3"/>
<dbReference type="PROSITE" id="PS50082">
    <property type="entry name" value="WD_REPEATS_2"/>
    <property type="match status" value="1"/>
</dbReference>
<keyword evidence="11" id="KW-1185">Reference proteome</keyword>
<dbReference type="GO" id="GO:0034271">
    <property type="term" value="C:phosphatidylinositol 3-kinase complex, class III, type I"/>
    <property type="evidence" value="ECO:0007669"/>
    <property type="project" value="TreeGrafter"/>
</dbReference>
<dbReference type="InterPro" id="IPR015943">
    <property type="entry name" value="WD40/YVTN_repeat-like_dom_sf"/>
</dbReference>
<dbReference type="GO" id="GO:0004674">
    <property type="term" value="F:protein serine/threonine kinase activity"/>
    <property type="evidence" value="ECO:0007669"/>
    <property type="project" value="InterPro"/>
</dbReference>
<dbReference type="GO" id="GO:0005770">
    <property type="term" value="C:late endosome"/>
    <property type="evidence" value="ECO:0007669"/>
    <property type="project" value="TreeGrafter"/>
</dbReference>
<evidence type="ECO:0000256" key="8">
    <source>
        <dbReference type="SAM" id="MobiDB-lite"/>
    </source>
</evidence>
<protein>
    <recommendedName>
        <fullName evidence="1">non-specific serine/threonine protein kinase</fullName>
        <ecNumber evidence="1">2.7.11.1</ecNumber>
    </recommendedName>
</protein>
<keyword evidence="5 10" id="KW-0418">Kinase</keyword>
<reference evidence="11" key="1">
    <citation type="submission" date="2015-09" db="EMBL/GenBank/DDBJ databases">
        <authorList>
            <consortium name="Pathogen Informatics"/>
        </authorList>
    </citation>
    <scope>NUCLEOTIDE SEQUENCE [LARGE SCALE GENOMIC DNA]</scope>
    <source>
        <strain evidence="11">Lake Konstanz</strain>
    </source>
</reference>
<evidence type="ECO:0000313" key="10">
    <source>
        <dbReference type="EMBL" id="CUE74654.1"/>
    </source>
</evidence>
<feature type="repeat" description="WD" evidence="7">
    <location>
        <begin position="634"/>
        <end position="675"/>
    </location>
</feature>
<evidence type="ECO:0000256" key="6">
    <source>
        <dbReference type="ARBA" id="ARBA00022840"/>
    </source>
</evidence>
<dbReference type="PANTHER" id="PTHR17583:SF0">
    <property type="entry name" value="PHOSPHOINOSITIDE 3-KINASE REGULATORY SUBUNIT 4"/>
    <property type="match status" value="1"/>
</dbReference>
<feature type="compositionally biased region" description="Polar residues" evidence="8">
    <location>
        <begin position="294"/>
        <end position="309"/>
    </location>
</feature>
<keyword evidence="6" id="KW-0067">ATP-binding</keyword>
<organism evidence="10 11">
    <name type="scientific">Bodo saltans</name>
    <name type="common">Flagellated protozoan</name>
    <dbReference type="NCBI Taxonomy" id="75058"/>
    <lineage>
        <taxon>Eukaryota</taxon>
        <taxon>Discoba</taxon>
        <taxon>Euglenozoa</taxon>
        <taxon>Kinetoplastea</taxon>
        <taxon>Metakinetoplastina</taxon>
        <taxon>Eubodonida</taxon>
        <taxon>Bodonidae</taxon>
        <taxon>Bodo</taxon>
    </lineage>
</organism>
<dbReference type="InterPro" id="IPR001680">
    <property type="entry name" value="WD40_rpt"/>
</dbReference>
<dbReference type="InterPro" id="IPR036322">
    <property type="entry name" value="WD40_repeat_dom_sf"/>
</dbReference>
<dbReference type="VEuPathDB" id="TriTrypDB:BSAL_55805"/>
<dbReference type="InterPro" id="IPR055231">
    <property type="entry name" value="2AA_helical"/>
</dbReference>
<dbReference type="EC" id="2.7.11.1" evidence="1"/>
<keyword evidence="2" id="KW-0808">Transferase</keyword>
<evidence type="ECO:0000256" key="1">
    <source>
        <dbReference type="ARBA" id="ARBA00012513"/>
    </source>
</evidence>
<keyword evidence="7" id="KW-0853">WD repeat</keyword>
<dbReference type="EMBL" id="CYKH01000167">
    <property type="protein sequence ID" value="CUE74654.1"/>
    <property type="molecule type" value="Genomic_DNA"/>
</dbReference>
<dbReference type="GO" id="GO:0016236">
    <property type="term" value="P:macroautophagy"/>
    <property type="evidence" value="ECO:0007669"/>
    <property type="project" value="InterPro"/>
</dbReference>
<dbReference type="SMART" id="SM00320">
    <property type="entry name" value="WD40"/>
    <property type="match status" value="4"/>
</dbReference>
<dbReference type="Pfam" id="PF22956">
    <property type="entry name" value="VPS15-like_hel"/>
    <property type="match status" value="1"/>
</dbReference>
<feature type="compositionally biased region" description="Low complexity" evidence="8">
    <location>
        <begin position="310"/>
        <end position="321"/>
    </location>
</feature>
<proteinExistence type="predicted"/>
<evidence type="ECO:0000256" key="4">
    <source>
        <dbReference type="ARBA" id="ARBA00022741"/>
    </source>
</evidence>
<gene>
    <name evidence="10" type="ORF">BSAL_55805</name>
</gene>
<evidence type="ECO:0000256" key="5">
    <source>
        <dbReference type="ARBA" id="ARBA00022777"/>
    </source>
</evidence>
<dbReference type="Proteomes" id="UP000051952">
    <property type="component" value="Unassembled WGS sequence"/>
</dbReference>
<dbReference type="Pfam" id="PF00400">
    <property type="entry name" value="WD40"/>
    <property type="match status" value="1"/>
</dbReference>
<evidence type="ECO:0000259" key="9">
    <source>
        <dbReference type="Pfam" id="PF22956"/>
    </source>
</evidence>
<dbReference type="GO" id="GO:0006623">
    <property type="term" value="P:protein targeting to vacuole"/>
    <property type="evidence" value="ECO:0007669"/>
    <property type="project" value="TreeGrafter"/>
</dbReference>
<evidence type="ECO:0000256" key="7">
    <source>
        <dbReference type="PROSITE-ProRule" id="PRU00221"/>
    </source>
</evidence>
<evidence type="ECO:0000256" key="2">
    <source>
        <dbReference type="ARBA" id="ARBA00022679"/>
    </source>
</evidence>
<sequence>MLRFFAEEGLRQTDSGCLLGTIGALQHLVETRCKMEPVELLNVVLAVIPQMANPSHWVRVAACHLVEACARTYRPADIMLHLECAVRPFLNHAVPLSMLSQFPNAVKSELAWVHTDHSVPLSATGASAAAQQQDHQQHHQYEGSQITIPTSVTTHTTADLMMDDHHVDVPHTKIAATPKSTTSATEPAVVSAKESTNNASAADAALDNSDTRVDLPVDALCTTTTELTVGCEQPRDWNLVFAPSTRHARRYSHQSEWERSCGSALQQALVQRRAAAQGGVPGGTTAAGGTLQANSTQAHRARSSMTGSRPTTGTSALSSAAAAASPTGSASIVQPMRPTAAPLFASPADPGSNSILAMDSIGGLLVSAGSRGCVKMWEISSDDYVPSSNVVPSMLHLVPSNETTLAAAFLSTSAATNSSAGLLLGGTQGIVRYCEVEADRVISEAPIGRTQSATGGGGVISSVSKLMHHSLALVSTGDGVVAVLDLRTKEMLAWQTIVDASRGPLVATVAIGPTDALGVPTSFQHAAVAATIRGHVMLFDLRHRIEVVHHTIRRQSAGTGLPTTTDASAQAPVQILSIANDVLPAANATTGGSAQSQQPHRNLAFGSHSIFVGTKGAGLFKLDLTTGNIIQTFTTAMPTDIRTILPAPRSPWVITGSADRLVRVWNSTSPSSSYTLCSTASESPKVIVSSGVAEEGVAPAHGFGPWQADVSSAVASSQYRQHHCDQVTVVHALRLRTAHYLVSGSRNGQLTVWHNAGQ</sequence>
<dbReference type="GO" id="GO:0000166">
    <property type="term" value="F:nucleotide binding"/>
    <property type="evidence" value="ECO:0007669"/>
    <property type="project" value="UniProtKB-KW"/>
</dbReference>
<keyword evidence="3" id="KW-0677">Repeat</keyword>
<evidence type="ECO:0000256" key="3">
    <source>
        <dbReference type="ARBA" id="ARBA00022737"/>
    </source>
</evidence>
<dbReference type="SUPFAM" id="SSF50978">
    <property type="entry name" value="WD40 repeat-like"/>
    <property type="match status" value="1"/>
</dbReference>
<dbReference type="GO" id="GO:0045324">
    <property type="term" value="P:late endosome to vacuole transport"/>
    <property type="evidence" value="ECO:0007669"/>
    <property type="project" value="InterPro"/>
</dbReference>
<dbReference type="InterPro" id="IPR045162">
    <property type="entry name" value="Vps15-like"/>
</dbReference>
<dbReference type="GO" id="GO:0071561">
    <property type="term" value="C:nucleus-vacuole junction"/>
    <property type="evidence" value="ECO:0007669"/>
    <property type="project" value="TreeGrafter"/>
</dbReference>
<keyword evidence="4" id="KW-0547">Nucleotide-binding</keyword>
<accession>A0A0S4IPT3</accession>
<dbReference type="GO" id="GO:0034272">
    <property type="term" value="C:phosphatidylinositol 3-kinase complex, class III, type II"/>
    <property type="evidence" value="ECO:0007669"/>
    <property type="project" value="TreeGrafter"/>
</dbReference>
<dbReference type="Gene3D" id="2.130.10.10">
    <property type="entry name" value="YVTN repeat-like/Quinoprotein amine dehydrogenase"/>
    <property type="match status" value="2"/>
</dbReference>
<evidence type="ECO:0000313" key="11">
    <source>
        <dbReference type="Proteomes" id="UP000051952"/>
    </source>
</evidence>
<feature type="domain" description="Phosphatase 2A Regulatory Subunit A helical" evidence="9">
    <location>
        <begin position="7"/>
        <end position="96"/>
    </location>
</feature>
<dbReference type="OrthoDB" id="242910at2759"/>
<name>A0A0S4IPT3_BODSA</name>
<dbReference type="PANTHER" id="PTHR17583">
    <property type="entry name" value="PHOSPHOINOSITIDE 3-KINASE REGULATORY SUBUNIT 4"/>
    <property type="match status" value="1"/>
</dbReference>